<dbReference type="PANTHER" id="PTHR30115:SF11">
    <property type="entry name" value="NITROGEN REGULATORY PROTEIN P-II HOMOLOG"/>
    <property type="match status" value="1"/>
</dbReference>
<dbReference type="HOGENOM" id="CLU_082268_0_1_2"/>
<dbReference type="PANTHER" id="PTHR30115">
    <property type="entry name" value="NITROGEN REGULATORY PROTEIN P-II"/>
    <property type="match status" value="1"/>
</dbReference>
<evidence type="ECO:0000256" key="1">
    <source>
        <dbReference type="RuleBase" id="RU003936"/>
    </source>
</evidence>
<dbReference type="EMBL" id="CP001899">
    <property type="protein sequence ID" value="ADC64539.1"/>
    <property type="molecule type" value="Genomic_DNA"/>
</dbReference>
<dbReference type="InterPro" id="IPR011322">
    <property type="entry name" value="N-reg_PII-like_a/b"/>
</dbReference>
<reference evidence="2 3" key="2">
    <citation type="journal article" date="2011" name="Stand. Genomic Sci.">
        <title>Complete genome sequence of Ferroglobus placidus AEDII12DO.</title>
        <authorList>
            <person name="Anderson I."/>
            <person name="Risso C."/>
            <person name="Holmes D."/>
            <person name="Lucas S."/>
            <person name="Copeland A."/>
            <person name="Lapidus A."/>
            <person name="Cheng J.F."/>
            <person name="Bruce D."/>
            <person name="Goodwin L."/>
            <person name="Pitluck S."/>
            <person name="Saunders E."/>
            <person name="Brettin T."/>
            <person name="Detter J.C."/>
            <person name="Han C."/>
            <person name="Tapia R."/>
            <person name="Larimer F."/>
            <person name="Land M."/>
            <person name="Hauser L."/>
            <person name="Woyke T."/>
            <person name="Lovley D."/>
            <person name="Kyrpides N."/>
            <person name="Ivanova N."/>
        </authorList>
    </citation>
    <scope>NUCLEOTIDE SEQUENCE [LARGE SCALE GENOMIC DNA]</scope>
    <source>
        <strain evidence="3">DSM 10642 / AEDII12DO</strain>
    </source>
</reference>
<name>D3S2K9_FERPA</name>
<keyword evidence="3" id="KW-1185">Reference proteome</keyword>
<gene>
    <name evidence="2" type="ordered locus">Ferp_0361</name>
</gene>
<protein>
    <submittedName>
        <fullName evidence="2">Nitrogen regulatory protein P-II</fullName>
    </submittedName>
</protein>
<dbReference type="GO" id="GO:0030234">
    <property type="term" value="F:enzyme regulator activity"/>
    <property type="evidence" value="ECO:0007669"/>
    <property type="project" value="InterPro"/>
</dbReference>
<dbReference type="GO" id="GO:0005829">
    <property type="term" value="C:cytosol"/>
    <property type="evidence" value="ECO:0007669"/>
    <property type="project" value="TreeGrafter"/>
</dbReference>
<dbReference type="eggNOG" id="arCOG02305">
    <property type="taxonomic scope" value="Archaea"/>
</dbReference>
<accession>D3S2K9</accession>
<sequence>MKKIEAIIRPERFEKVKEELERRGFVSMTVAEVRGRGEQKGITLQFRGRAIEVDLLHKIKIEIVAKDEEVDEIVEAIVSAARTGKYGDGKIFVIPVERVIRIRTGEETQ</sequence>
<dbReference type="KEGG" id="fpl:Ferp_0361"/>
<dbReference type="SMART" id="SM00938">
    <property type="entry name" value="P-II"/>
    <property type="match status" value="1"/>
</dbReference>
<dbReference type="InterPro" id="IPR002187">
    <property type="entry name" value="N-reg_PII"/>
</dbReference>
<dbReference type="GO" id="GO:0006808">
    <property type="term" value="P:regulation of nitrogen utilization"/>
    <property type="evidence" value="ECO:0007669"/>
    <property type="project" value="InterPro"/>
</dbReference>
<dbReference type="AlphaFoldDB" id="D3S2K9"/>
<dbReference type="PROSITE" id="PS00638">
    <property type="entry name" value="PII_GLNB_CTER"/>
    <property type="match status" value="1"/>
</dbReference>
<dbReference type="GeneID" id="8777859"/>
<dbReference type="InterPro" id="IPR015867">
    <property type="entry name" value="N-reg_PII/ATP_PRibTrfase_C"/>
</dbReference>
<dbReference type="STRING" id="589924.Ferp_0361"/>
<dbReference type="Proteomes" id="UP000002613">
    <property type="component" value="Chromosome"/>
</dbReference>
<dbReference type="RefSeq" id="WP_012964886.1">
    <property type="nucleotide sequence ID" value="NC_013849.1"/>
</dbReference>
<organism evidence="2 3">
    <name type="scientific">Ferroglobus placidus (strain DSM 10642 / AEDII12DO)</name>
    <dbReference type="NCBI Taxonomy" id="589924"/>
    <lineage>
        <taxon>Archaea</taxon>
        <taxon>Methanobacteriati</taxon>
        <taxon>Methanobacteriota</taxon>
        <taxon>Archaeoglobi</taxon>
        <taxon>Archaeoglobales</taxon>
        <taxon>Archaeoglobaceae</taxon>
        <taxon>Ferroglobus</taxon>
    </lineage>
</organism>
<evidence type="ECO:0000313" key="2">
    <source>
        <dbReference type="EMBL" id="ADC64539.1"/>
    </source>
</evidence>
<dbReference type="GO" id="GO:0005524">
    <property type="term" value="F:ATP binding"/>
    <property type="evidence" value="ECO:0007669"/>
    <property type="project" value="TreeGrafter"/>
</dbReference>
<dbReference type="Pfam" id="PF00543">
    <property type="entry name" value="P-II"/>
    <property type="match status" value="1"/>
</dbReference>
<comment type="similarity">
    <text evidence="1">Belongs to the P(II) protein family.</text>
</comment>
<dbReference type="OrthoDB" id="49906at2157"/>
<proteinExistence type="inferred from homology"/>
<dbReference type="SUPFAM" id="SSF54913">
    <property type="entry name" value="GlnB-like"/>
    <property type="match status" value="1"/>
</dbReference>
<dbReference type="InterPro" id="IPR017918">
    <property type="entry name" value="N-reg_PII_CS"/>
</dbReference>
<dbReference type="PaxDb" id="589924-Ferp_0361"/>
<dbReference type="Gene3D" id="3.30.70.120">
    <property type="match status" value="1"/>
</dbReference>
<reference evidence="3" key="1">
    <citation type="submission" date="2010-02" db="EMBL/GenBank/DDBJ databases">
        <title>Complete sequence of Ferroglobus placidus DSM 10642.</title>
        <authorList>
            <consortium name="US DOE Joint Genome Institute"/>
            <person name="Lucas S."/>
            <person name="Copeland A."/>
            <person name="Lapidus A."/>
            <person name="Cheng J.-F."/>
            <person name="Bruce D."/>
            <person name="Goodwin L."/>
            <person name="Pitluck S."/>
            <person name="Saunders E."/>
            <person name="Brettin T."/>
            <person name="Detter J.C."/>
            <person name="Han C."/>
            <person name="Tapia R."/>
            <person name="Larimer F."/>
            <person name="Land M."/>
            <person name="Hauser L."/>
            <person name="Kyrpides N."/>
            <person name="Ivanova N."/>
            <person name="Holmes D."/>
            <person name="Lovley D."/>
            <person name="Kyrpides N."/>
            <person name="Anderson I.J."/>
            <person name="Woyke T."/>
        </authorList>
    </citation>
    <scope>NUCLEOTIDE SEQUENCE [LARGE SCALE GENOMIC DNA]</scope>
    <source>
        <strain evidence="3">DSM 10642 / AEDII12DO</strain>
    </source>
</reference>
<dbReference type="PROSITE" id="PS51343">
    <property type="entry name" value="PII_GLNB_DOM"/>
    <property type="match status" value="1"/>
</dbReference>
<evidence type="ECO:0000313" key="3">
    <source>
        <dbReference type="Proteomes" id="UP000002613"/>
    </source>
</evidence>
<dbReference type="PRINTS" id="PR00340">
    <property type="entry name" value="PIIGLNB"/>
</dbReference>